<gene>
    <name evidence="1" type="ORF">FM104_05685</name>
</gene>
<organism evidence="1 2">
    <name type="scientific">Microbacterium esteraromaticum</name>
    <dbReference type="NCBI Taxonomy" id="57043"/>
    <lineage>
        <taxon>Bacteria</taxon>
        <taxon>Bacillati</taxon>
        <taxon>Actinomycetota</taxon>
        <taxon>Actinomycetes</taxon>
        <taxon>Micrococcales</taxon>
        <taxon>Microbacteriaceae</taxon>
        <taxon>Microbacterium</taxon>
    </lineage>
</organism>
<accession>A0A1R4J6A1</accession>
<proteinExistence type="predicted"/>
<dbReference type="AlphaFoldDB" id="A0A1R4J6A1"/>
<evidence type="ECO:0000313" key="1">
    <source>
        <dbReference type="EMBL" id="SJN27661.1"/>
    </source>
</evidence>
<name>A0A1R4J6A1_9MICO</name>
<dbReference type="EMBL" id="FUKO01000019">
    <property type="protein sequence ID" value="SJN27661.1"/>
    <property type="molecule type" value="Genomic_DNA"/>
</dbReference>
<sequence>MRLRRLTASAAASAIRREQVIRPDRLISDAEKRAASPAISGQFGLHAP</sequence>
<protein>
    <submittedName>
        <fullName evidence="1">Uncharacterized protein</fullName>
    </submittedName>
</protein>
<dbReference type="Proteomes" id="UP000196320">
    <property type="component" value="Unassembled WGS sequence"/>
</dbReference>
<reference evidence="1 2" key="1">
    <citation type="submission" date="2017-02" db="EMBL/GenBank/DDBJ databases">
        <authorList>
            <person name="Peterson S.W."/>
        </authorList>
    </citation>
    <scope>NUCLEOTIDE SEQUENCE [LARGE SCALE GENOMIC DNA]</scope>
    <source>
        <strain evidence="1 2">B Mb 05.01</strain>
    </source>
</reference>
<evidence type="ECO:0000313" key="2">
    <source>
        <dbReference type="Proteomes" id="UP000196320"/>
    </source>
</evidence>
<keyword evidence="2" id="KW-1185">Reference proteome</keyword>